<protein>
    <submittedName>
        <fullName evidence="1">Uncharacterized protein</fullName>
    </submittedName>
</protein>
<dbReference type="AlphaFoldDB" id="I3S1S1"/>
<name>I3S1S1_LOTJA</name>
<sequence length="83" mass="9833">MLLICIEEINMGKSTRVEAFFQACLYNCKRSHSSVVALAALRSTERSRTWKKEQIRYYDQEKQIQTSTAPSHFFLFPFDIIFY</sequence>
<evidence type="ECO:0000313" key="1">
    <source>
        <dbReference type="EMBL" id="AFK34213.1"/>
    </source>
</evidence>
<accession>I3S1S1</accession>
<organism evidence="1">
    <name type="scientific">Lotus japonicus</name>
    <name type="common">Lotus corniculatus var. japonicus</name>
    <dbReference type="NCBI Taxonomy" id="34305"/>
    <lineage>
        <taxon>Eukaryota</taxon>
        <taxon>Viridiplantae</taxon>
        <taxon>Streptophyta</taxon>
        <taxon>Embryophyta</taxon>
        <taxon>Tracheophyta</taxon>
        <taxon>Spermatophyta</taxon>
        <taxon>Magnoliopsida</taxon>
        <taxon>eudicotyledons</taxon>
        <taxon>Gunneridae</taxon>
        <taxon>Pentapetalae</taxon>
        <taxon>rosids</taxon>
        <taxon>fabids</taxon>
        <taxon>Fabales</taxon>
        <taxon>Fabaceae</taxon>
        <taxon>Papilionoideae</taxon>
        <taxon>50 kb inversion clade</taxon>
        <taxon>NPAAA clade</taxon>
        <taxon>Hologalegina</taxon>
        <taxon>robinioid clade</taxon>
        <taxon>Loteae</taxon>
        <taxon>Lotus</taxon>
    </lineage>
</organism>
<proteinExistence type="evidence at transcript level"/>
<reference evidence="1" key="1">
    <citation type="submission" date="2012-05" db="EMBL/GenBank/DDBJ databases">
        <authorList>
            <person name="Krishnakumar V."/>
            <person name="Cheung F."/>
            <person name="Xiao Y."/>
            <person name="Chan A."/>
            <person name="Moskal W.A."/>
            <person name="Town C.D."/>
        </authorList>
    </citation>
    <scope>NUCLEOTIDE SEQUENCE</scope>
</reference>
<dbReference type="EMBL" id="BT134418">
    <property type="protein sequence ID" value="AFK34213.1"/>
    <property type="molecule type" value="mRNA"/>
</dbReference>